<dbReference type="Proteomes" id="UP000197138">
    <property type="component" value="Unassembled WGS sequence"/>
</dbReference>
<sequence>MIRVCRTPLQGHISPCRDCPNEVGWRLSNRSRWRRRQHQQRQRRLRSRP</sequence>
<evidence type="ECO:0000313" key="2">
    <source>
        <dbReference type="Proteomes" id="UP000197138"/>
    </source>
</evidence>
<evidence type="ECO:0000313" key="1">
    <source>
        <dbReference type="EMBL" id="OWM74339.1"/>
    </source>
</evidence>
<accession>A0A218WPD2</accession>
<name>A0A218WPD2_PUNGR</name>
<proteinExistence type="predicted"/>
<comment type="caution">
    <text evidence="1">The sequence shown here is derived from an EMBL/GenBank/DDBJ whole genome shotgun (WGS) entry which is preliminary data.</text>
</comment>
<dbReference type="EMBL" id="MTKT01003779">
    <property type="protein sequence ID" value="OWM74339.1"/>
    <property type="molecule type" value="Genomic_DNA"/>
</dbReference>
<protein>
    <submittedName>
        <fullName evidence="1">Uncharacterized protein</fullName>
    </submittedName>
</protein>
<reference evidence="2" key="1">
    <citation type="journal article" date="2017" name="Plant J.">
        <title>The pomegranate (Punica granatum L.) genome and the genomics of punicalagin biosynthesis.</title>
        <authorList>
            <person name="Qin G."/>
            <person name="Xu C."/>
            <person name="Ming R."/>
            <person name="Tang H."/>
            <person name="Guyot R."/>
            <person name="Kramer E.M."/>
            <person name="Hu Y."/>
            <person name="Yi X."/>
            <person name="Qi Y."/>
            <person name="Xu X."/>
            <person name="Gao Z."/>
            <person name="Pan H."/>
            <person name="Jian J."/>
            <person name="Tian Y."/>
            <person name="Yue Z."/>
            <person name="Xu Y."/>
        </authorList>
    </citation>
    <scope>NUCLEOTIDE SEQUENCE [LARGE SCALE GENOMIC DNA]</scope>
    <source>
        <strain evidence="2">cv. Dabenzi</strain>
    </source>
</reference>
<gene>
    <name evidence="1" type="ORF">CDL15_Pgr013243</name>
</gene>
<organism evidence="1 2">
    <name type="scientific">Punica granatum</name>
    <name type="common">Pomegranate</name>
    <dbReference type="NCBI Taxonomy" id="22663"/>
    <lineage>
        <taxon>Eukaryota</taxon>
        <taxon>Viridiplantae</taxon>
        <taxon>Streptophyta</taxon>
        <taxon>Embryophyta</taxon>
        <taxon>Tracheophyta</taxon>
        <taxon>Spermatophyta</taxon>
        <taxon>Magnoliopsida</taxon>
        <taxon>eudicotyledons</taxon>
        <taxon>Gunneridae</taxon>
        <taxon>Pentapetalae</taxon>
        <taxon>rosids</taxon>
        <taxon>malvids</taxon>
        <taxon>Myrtales</taxon>
        <taxon>Lythraceae</taxon>
        <taxon>Punica</taxon>
    </lineage>
</organism>
<dbReference type="AlphaFoldDB" id="A0A218WPD2"/>